<accession>A0A6A4XBX6</accession>
<dbReference type="Proteomes" id="UP000440578">
    <property type="component" value="Unassembled WGS sequence"/>
</dbReference>
<evidence type="ECO:0000313" key="2">
    <source>
        <dbReference type="Proteomes" id="UP000440578"/>
    </source>
</evidence>
<protein>
    <recommendedName>
        <fullName evidence="3">DUF4371 domain-containing protein</fullName>
    </recommendedName>
</protein>
<evidence type="ECO:0008006" key="3">
    <source>
        <dbReference type="Google" id="ProtNLM"/>
    </source>
</evidence>
<comment type="caution">
    <text evidence="1">The sequence shown here is derived from an EMBL/GenBank/DDBJ whole genome shotgun (WGS) entry which is preliminary data.</text>
</comment>
<sequence length="94" mass="10095">MASQSVGAAAVLKRDNPLCDYYHCAMHALNLCVAACTDQADVRACLTTVKALTTFFNTSAKRAEALQRAVERFCPEQTRSKLCGTSGGSETLYA</sequence>
<proteinExistence type="predicted"/>
<keyword evidence="2" id="KW-1185">Reference proteome</keyword>
<organism evidence="1 2">
    <name type="scientific">Amphibalanus amphitrite</name>
    <name type="common">Striped barnacle</name>
    <name type="synonym">Balanus amphitrite</name>
    <dbReference type="NCBI Taxonomy" id="1232801"/>
    <lineage>
        <taxon>Eukaryota</taxon>
        <taxon>Metazoa</taxon>
        <taxon>Ecdysozoa</taxon>
        <taxon>Arthropoda</taxon>
        <taxon>Crustacea</taxon>
        <taxon>Multicrustacea</taxon>
        <taxon>Cirripedia</taxon>
        <taxon>Thoracica</taxon>
        <taxon>Thoracicalcarea</taxon>
        <taxon>Balanomorpha</taxon>
        <taxon>Balanoidea</taxon>
        <taxon>Balanidae</taxon>
        <taxon>Amphibalaninae</taxon>
        <taxon>Amphibalanus</taxon>
    </lineage>
</organism>
<dbReference type="EMBL" id="VIIS01000068">
    <property type="protein sequence ID" value="KAF0313820.1"/>
    <property type="molecule type" value="Genomic_DNA"/>
</dbReference>
<reference evidence="1 2" key="1">
    <citation type="submission" date="2019-07" db="EMBL/GenBank/DDBJ databases">
        <title>Draft genome assembly of a fouling barnacle, Amphibalanus amphitrite (Darwin, 1854): The first reference genome for Thecostraca.</title>
        <authorList>
            <person name="Kim W."/>
        </authorList>
    </citation>
    <scope>NUCLEOTIDE SEQUENCE [LARGE SCALE GENOMIC DNA]</scope>
    <source>
        <strain evidence="1">SNU_AA5</strain>
        <tissue evidence="1">Soma without cirri and trophi</tissue>
    </source>
</reference>
<name>A0A6A4XBX6_AMPAM</name>
<gene>
    <name evidence="1" type="ORF">FJT64_015630</name>
</gene>
<dbReference type="AlphaFoldDB" id="A0A6A4XBX6"/>
<evidence type="ECO:0000313" key="1">
    <source>
        <dbReference type="EMBL" id="KAF0313820.1"/>
    </source>
</evidence>